<dbReference type="SUPFAM" id="SSF54211">
    <property type="entry name" value="Ribosomal protein S5 domain 2-like"/>
    <property type="match status" value="1"/>
</dbReference>
<dbReference type="InterPro" id="IPR001498">
    <property type="entry name" value="Impact_N"/>
</dbReference>
<dbReference type="Pfam" id="PF09186">
    <property type="entry name" value="DUF1949"/>
    <property type="match status" value="1"/>
</dbReference>
<dbReference type="PANTHER" id="PTHR16301:SF20">
    <property type="entry name" value="IMPACT FAMILY MEMBER YIGZ"/>
    <property type="match status" value="1"/>
</dbReference>
<evidence type="ECO:0000313" key="4">
    <source>
        <dbReference type="EMBL" id="QSX08787.1"/>
    </source>
</evidence>
<reference evidence="4" key="1">
    <citation type="submission" date="2021-03" db="EMBL/GenBank/DDBJ databases">
        <title>Alkalibacter marinus sp. nov., isolated from tidal flat sediment.</title>
        <authorList>
            <person name="Namirimu T."/>
            <person name="Yang J.-A."/>
            <person name="Yang S.-H."/>
            <person name="Kim Y.-J."/>
            <person name="Kwon K.K."/>
        </authorList>
    </citation>
    <scope>NUCLEOTIDE SEQUENCE</scope>
    <source>
        <strain evidence="4">ES005</strain>
    </source>
</reference>
<dbReference type="SUPFAM" id="SSF54980">
    <property type="entry name" value="EF-G C-terminal domain-like"/>
    <property type="match status" value="1"/>
</dbReference>
<dbReference type="Gene3D" id="3.30.70.240">
    <property type="match status" value="1"/>
</dbReference>
<gene>
    <name evidence="4" type="ORF">J0B03_01465</name>
</gene>
<feature type="domain" description="UPF0029" evidence="3">
    <location>
        <begin position="140"/>
        <end position="195"/>
    </location>
</feature>
<dbReference type="InterPro" id="IPR035647">
    <property type="entry name" value="EFG_III/V"/>
</dbReference>
<dbReference type="RefSeq" id="WP_207300128.1">
    <property type="nucleotide sequence ID" value="NZ_CP071444.1"/>
</dbReference>
<dbReference type="InterPro" id="IPR015269">
    <property type="entry name" value="UPF0029_Impact_C"/>
</dbReference>
<sequence>MVEQYKTIREAVMVELVIKKSKFIGMCFPVSSVEEAEEIIHKIQKEHYKATHNTYAYVLEADASVFKYSDDGEPSLTAGKPMYDTIMGMGFTNVLVLVTRYFGGIKLGTGGLARAYGQSAKDALEAAVPVLMKRYQRVKLDVDYGLIGSLQHYLDKFDHQLAHIEYLEEVTFHIDVAVSQVGSFQEGIREMTSGQVLVEGSKEHYLPEA</sequence>
<dbReference type="KEGG" id="alka:J0B03_01465"/>
<dbReference type="AlphaFoldDB" id="A0A974XF96"/>
<evidence type="ECO:0000259" key="2">
    <source>
        <dbReference type="Pfam" id="PF01205"/>
    </source>
</evidence>
<dbReference type="PANTHER" id="PTHR16301">
    <property type="entry name" value="IMPACT-RELATED"/>
    <property type="match status" value="1"/>
</dbReference>
<proteinExistence type="inferred from homology"/>
<organism evidence="4 5">
    <name type="scientific">Alkalibacter rhizosphaerae</name>
    <dbReference type="NCBI Taxonomy" id="2815577"/>
    <lineage>
        <taxon>Bacteria</taxon>
        <taxon>Bacillati</taxon>
        <taxon>Bacillota</taxon>
        <taxon>Clostridia</taxon>
        <taxon>Eubacteriales</taxon>
        <taxon>Eubacteriaceae</taxon>
        <taxon>Alkalibacter</taxon>
    </lineage>
</organism>
<dbReference type="InterPro" id="IPR023582">
    <property type="entry name" value="Impact"/>
</dbReference>
<name>A0A974XF96_9FIRM</name>
<dbReference type="InterPro" id="IPR015796">
    <property type="entry name" value="Impact_YigZ-like"/>
</dbReference>
<feature type="domain" description="Impact N-terminal" evidence="2">
    <location>
        <begin position="19"/>
        <end position="124"/>
    </location>
</feature>
<dbReference type="InterPro" id="IPR020568">
    <property type="entry name" value="Ribosomal_Su5_D2-typ_SF"/>
</dbReference>
<comment type="similarity">
    <text evidence="1">Belongs to the IMPACT family.</text>
</comment>
<dbReference type="Pfam" id="PF01205">
    <property type="entry name" value="Impact_N"/>
    <property type="match status" value="1"/>
</dbReference>
<evidence type="ECO:0000313" key="5">
    <source>
        <dbReference type="Proteomes" id="UP000663499"/>
    </source>
</evidence>
<dbReference type="Proteomes" id="UP000663499">
    <property type="component" value="Chromosome"/>
</dbReference>
<dbReference type="Gene3D" id="3.30.230.30">
    <property type="entry name" value="Impact, N-terminal domain"/>
    <property type="match status" value="1"/>
</dbReference>
<accession>A0A974XF96</accession>
<keyword evidence="5" id="KW-1185">Reference proteome</keyword>
<evidence type="ECO:0000259" key="3">
    <source>
        <dbReference type="Pfam" id="PF09186"/>
    </source>
</evidence>
<protein>
    <submittedName>
        <fullName evidence="4">YigZ family protein</fullName>
    </submittedName>
</protein>
<dbReference type="EMBL" id="CP071444">
    <property type="protein sequence ID" value="QSX08787.1"/>
    <property type="molecule type" value="Genomic_DNA"/>
</dbReference>
<dbReference type="GO" id="GO:0005737">
    <property type="term" value="C:cytoplasm"/>
    <property type="evidence" value="ECO:0007669"/>
    <property type="project" value="TreeGrafter"/>
</dbReference>
<evidence type="ECO:0000256" key="1">
    <source>
        <dbReference type="ARBA" id="ARBA00007665"/>
    </source>
</evidence>
<dbReference type="GO" id="GO:0006446">
    <property type="term" value="P:regulation of translational initiation"/>
    <property type="evidence" value="ECO:0007669"/>
    <property type="project" value="TreeGrafter"/>
</dbReference>
<dbReference type="InterPro" id="IPR036956">
    <property type="entry name" value="Impact_N_sf"/>
</dbReference>
<dbReference type="NCBIfam" id="TIGR00257">
    <property type="entry name" value="IMPACT_YIGZ"/>
    <property type="match status" value="1"/>
</dbReference>